<dbReference type="GO" id="GO:0047274">
    <property type="term" value="F:galactinol-sucrose galactosyltransferase activity"/>
    <property type="evidence" value="ECO:0007669"/>
    <property type="project" value="UniProtKB-EC"/>
</dbReference>
<dbReference type="FunFam" id="3.20.20.70:FF:000222">
    <property type="entry name" value="Raffinose synthase Sip1 protein"/>
    <property type="match status" value="1"/>
</dbReference>
<dbReference type="Pfam" id="PF00107">
    <property type="entry name" value="ADH_zinc_N"/>
    <property type="match status" value="1"/>
</dbReference>
<dbReference type="GO" id="GO:0016491">
    <property type="term" value="F:oxidoreductase activity"/>
    <property type="evidence" value="ECO:0007669"/>
    <property type="project" value="InterPro"/>
</dbReference>
<gene>
    <name evidence="6" type="ORF">BO86DRAFT_378557</name>
</gene>
<evidence type="ECO:0000256" key="3">
    <source>
        <dbReference type="ARBA" id="ARBA00023277"/>
    </source>
</evidence>
<organism evidence="6 7">
    <name type="scientific">Aspergillus japonicus CBS 114.51</name>
    <dbReference type="NCBI Taxonomy" id="1448312"/>
    <lineage>
        <taxon>Eukaryota</taxon>
        <taxon>Fungi</taxon>
        <taxon>Dikarya</taxon>
        <taxon>Ascomycota</taxon>
        <taxon>Pezizomycotina</taxon>
        <taxon>Eurotiomycetes</taxon>
        <taxon>Eurotiomycetidae</taxon>
        <taxon>Eurotiales</taxon>
        <taxon>Aspergillaceae</taxon>
        <taxon>Aspergillus</taxon>
        <taxon>Aspergillus subgen. Circumdati</taxon>
    </lineage>
</organism>
<dbReference type="GO" id="GO:0004557">
    <property type="term" value="F:alpha-galactosidase activity"/>
    <property type="evidence" value="ECO:0007669"/>
    <property type="project" value="UniProtKB-EC"/>
</dbReference>
<reference evidence="6 7" key="1">
    <citation type="submission" date="2018-02" db="EMBL/GenBank/DDBJ databases">
        <title>The genomes of Aspergillus section Nigri reveals drivers in fungal speciation.</title>
        <authorList>
            <consortium name="DOE Joint Genome Institute"/>
            <person name="Vesth T.C."/>
            <person name="Nybo J."/>
            <person name="Theobald S."/>
            <person name="Brandl J."/>
            <person name="Frisvad J.C."/>
            <person name="Nielsen K.F."/>
            <person name="Lyhne E.K."/>
            <person name="Kogle M.E."/>
            <person name="Kuo A."/>
            <person name="Riley R."/>
            <person name="Clum A."/>
            <person name="Nolan M."/>
            <person name="Lipzen A."/>
            <person name="Salamov A."/>
            <person name="Henrissat B."/>
            <person name="Wiebenga A."/>
            <person name="De vries R.P."/>
            <person name="Grigoriev I.V."/>
            <person name="Mortensen U.H."/>
            <person name="Andersen M.R."/>
            <person name="Baker S.E."/>
        </authorList>
    </citation>
    <scope>NUCLEOTIDE SEQUENCE [LARGE SCALE GENOMIC DNA]</scope>
    <source>
        <strain evidence="6 7">CBS 114.51</strain>
    </source>
</reference>
<sequence length="1280" mass="140611">MAPSTHKQWTVLNKEDGFNALKFAEAPVPKVGENEVLVKFHAASLNYRDLIIPQGSYPFALSFPVVPGSDGAGEVVETGAKVSQFKKGDKVVTLFNQLHQYDPIDSRGTSSGLGGVIDGTLREYGVFNENGLVRAPRNLNYIESSTLSCAALTSWNALYGLRPLVPGQTVLVQGTGGVSMFALQFAKAAGATVIATTSSDEKAKKLKQLGADHIINYKTQPNWGEVARSLTPDNAGVDHIVEVGGSGTLEQSFKCIKFEGVISIIGFVGGVDPKSQPPVLATLSNICTVRGIYVGSKAMMNDMVKAIEANDIHPVVDEQVFTLEKTKEAYEYMYPMQSDTRYSSTLPICGPDPKYIKKSQVKFTRPAQMSLFARVTSYPPLGQITCLKGAEPLRFTVVLESSTTFPIQPWEVHVWHNITESSKWTALPLQRCDSSVAPLINSNAEEYHYFRNVFSGEIGPSENLGHARFTVRYRVNPDAEWQWVNQQQHISDGELLFPTQTPTFDSEEPAPATDFAKYFKNLSSYVAIQPRRSEAPGSNLWHVTGPVTAAREGQSGLTNLSLGVPASVARYFALVRIWSPWLGPRHGKGSFALSEYAMLCSFLRTDGVHLVLLAVSGVDDVLTLFGSGEDGAVVVKAKNDSTQAARFQILAAAAHDFEVAMSAVIYEARKLTRPYAEQAESDRVPTPVSPPGDDIVVVEKDKDVKAQWLAEWYDGLTYCTWNGLGQDLTEEKILRGLDSLKSHGIKIANLIIDDNWQALDKGDSQFTRGWKQFEGNPDAFPKGFKQTIQKIRTTHPNIHHIAVWHAMLGYWGGISPDGELAKLYKTKRIEITDPAAGGPIAHAFERGSLLAIDPDDIQRFFDDFYNYLASIGVDSVKADAQFFLDLIKDPADRKRFMNSYLDAWSISTLKHFSTRAISCMSMIPQAIFHSQLPTNKPTIPLRNSDDFFPNIESSHPWHVFCNAHNALLTRYLNVVPDWDMFQTSHPYAGFHAAARCVSGGPIYITDEPGKHNLALIDQMTAPTIHGATVILRPGLVGRTLDVYHDYNEGHVLRVGTYTGWARTGSGILGLFNISSADRTSIIHLRDFPGIHPDSTGEYIVRAHTSGKIAETLQVSDARALVSVEVKHRGWEILTAYPTHAFSLTPRSPSTATTANPTTTKVAVLGLLGKMTGAAALSNSDIYVEDNGRLRADISLKALGTLGVYFSDLPRWDIDANFMVTILGKPVPRKTVWKVEAAEEEGEGRGKDGARVLAVDVLAAYKEMGLKPGWSNEVLVEIFVR</sequence>
<dbReference type="InterPro" id="IPR020843">
    <property type="entry name" value="ER"/>
</dbReference>
<dbReference type="GeneID" id="37174324"/>
<dbReference type="PANTHER" id="PTHR31268">
    <property type="match status" value="1"/>
</dbReference>
<dbReference type="SUPFAM" id="SSF51735">
    <property type="entry name" value="NAD(P)-binding Rossmann-fold domains"/>
    <property type="match status" value="1"/>
</dbReference>
<dbReference type="Gene3D" id="3.20.20.70">
    <property type="entry name" value="Aldolase class I"/>
    <property type="match status" value="1"/>
</dbReference>
<comment type="catalytic activity">
    <reaction evidence="1">
        <text>Hydrolysis of terminal, non-reducing alpha-D-galactose residues in alpha-D-galactosides, including galactose oligosaccharides, galactomannans and galactolipids.</text>
        <dbReference type="EC" id="3.2.1.22"/>
    </reaction>
</comment>
<dbReference type="Gene3D" id="3.90.180.10">
    <property type="entry name" value="Medium-chain alcohol dehydrogenases, catalytic domain"/>
    <property type="match status" value="1"/>
</dbReference>
<comment type="catalytic activity">
    <reaction evidence="4">
        <text>alpha-D-galactosyl-(1-&gt;3)-1D-myo-inositol + sucrose = raffinose + myo-inositol</text>
        <dbReference type="Rhea" id="RHEA:20161"/>
        <dbReference type="ChEBI" id="CHEBI:16634"/>
        <dbReference type="ChEBI" id="CHEBI:17268"/>
        <dbReference type="ChEBI" id="CHEBI:17505"/>
        <dbReference type="ChEBI" id="CHEBI:17992"/>
        <dbReference type="EC" id="2.4.1.82"/>
    </reaction>
</comment>
<feature type="domain" description="Enoyl reductase (ER)" evidence="5">
    <location>
        <begin position="17"/>
        <end position="333"/>
    </location>
</feature>
<dbReference type="InterPro" id="IPR017853">
    <property type="entry name" value="GH"/>
</dbReference>
<dbReference type="SUPFAM" id="SSF50129">
    <property type="entry name" value="GroES-like"/>
    <property type="match status" value="1"/>
</dbReference>
<dbReference type="InterPro" id="IPR013785">
    <property type="entry name" value="Aldolase_TIM"/>
</dbReference>
<dbReference type="InterPro" id="IPR013149">
    <property type="entry name" value="ADH-like_C"/>
</dbReference>
<dbReference type="InterPro" id="IPR008811">
    <property type="entry name" value="Glycosyl_hydrolases_36"/>
</dbReference>
<keyword evidence="3" id="KW-0119">Carbohydrate metabolism</keyword>
<proteinExistence type="inferred from homology"/>
<protein>
    <recommendedName>
        <fullName evidence="5">Enoyl reductase (ER) domain-containing protein</fullName>
    </recommendedName>
</protein>
<accession>A0A8T8X3M9</accession>
<evidence type="ECO:0000256" key="4">
    <source>
        <dbReference type="ARBA" id="ARBA00049426"/>
    </source>
</evidence>
<evidence type="ECO:0000259" key="5">
    <source>
        <dbReference type="SMART" id="SM00829"/>
    </source>
</evidence>
<dbReference type="RefSeq" id="XP_025528632.1">
    <property type="nucleotide sequence ID" value="XM_025670632.1"/>
</dbReference>
<dbReference type="AlphaFoldDB" id="A0A8T8X3M9"/>
<dbReference type="SUPFAM" id="SSF51445">
    <property type="entry name" value="(Trans)glycosidases"/>
    <property type="match status" value="1"/>
</dbReference>
<evidence type="ECO:0000313" key="6">
    <source>
        <dbReference type="EMBL" id="RAH82738.1"/>
    </source>
</evidence>
<dbReference type="SMART" id="SM00829">
    <property type="entry name" value="PKS_ER"/>
    <property type="match status" value="1"/>
</dbReference>
<evidence type="ECO:0000313" key="7">
    <source>
        <dbReference type="Proteomes" id="UP000249497"/>
    </source>
</evidence>
<name>A0A8T8X3M9_ASPJA</name>
<dbReference type="Pfam" id="PF08240">
    <property type="entry name" value="ADH_N"/>
    <property type="match status" value="1"/>
</dbReference>
<dbReference type="OrthoDB" id="4664297at2759"/>
<dbReference type="InterPro" id="IPR013154">
    <property type="entry name" value="ADH-like_N"/>
</dbReference>
<dbReference type="Proteomes" id="UP000249497">
    <property type="component" value="Unassembled WGS sequence"/>
</dbReference>
<keyword evidence="7" id="KW-1185">Reference proteome</keyword>
<evidence type="ECO:0000256" key="1">
    <source>
        <dbReference type="ARBA" id="ARBA00001255"/>
    </source>
</evidence>
<dbReference type="EMBL" id="KZ824787">
    <property type="protein sequence ID" value="RAH82738.1"/>
    <property type="molecule type" value="Genomic_DNA"/>
</dbReference>
<comment type="similarity">
    <text evidence="2">Belongs to the glycosyl hydrolases 36 family.</text>
</comment>
<evidence type="ECO:0000256" key="2">
    <source>
        <dbReference type="ARBA" id="ARBA00007240"/>
    </source>
</evidence>
<dbReference type="Pfam" id="PF05691">
    <property type="entry name" value="Raffinose_syn"/>
    <property type="match status" value="1"/>
</dbReference>
<dbReference type="InterPro" id="IPR036291">
    <property type="entry name" value="NAD(P)-bd_dom_sf"/>
</dbReference>
<dbReference type="Gene3D" id="3.40.50.720">
    <property type="entry name" value="NAD(P)-binding Rossmann-like Domain"/>
    <property type="match status" value="1"/>
</dbReference>
<dbReference type="InterPro" id="IPR011032">
    <property type="entry name" value="GroES-like_sf"/>
</dbReference>
<dbReference type="CDD" id="cd08276">
    <property type="entry name" value="MDR7"/>
    <property type="match status" value="1"/>
</dbReference>
<dbReference type="PANTHER" id="PTHR31268:SF32">
    <property type="entry name" value="GALACTINOL--SUCROSE GALACTOSYLTRANSFERASE 2-RELATED"/>
    <property type="match status" value="1"/>
</dbReference>